<dbReference type="eggNOG" id="KOG1824">
    <property type="taxonomic scope" value="Eukaryota"/>
</dbReference>
<dbReference type="Pfam" id="PF08623">
    <property type="entry name" value="TIP120"/>
    <property type="match status" value="1"/>
</dbReference>
<evidence type="ECO:0000313" key="7">
    <source>
        <dbReference type="Proteomes" id="UP000198341"/>
    </source>
</evidence>
<dbReference type="RefSeq" id="XP_007511092.1">
    <property type="nucleotide sequence ID" value="XM_007511030.1"/>
</dbReference>
<dbReference type="GO" id="GO:0010265">
    <property type="term" value="P:SCF complex assembly"/>
    <property type="evidence" value="ECO:0007669"/>
    <property type="project" value="InterPro"/>
</dbReference>
<evidence type="ECO:0000256" key="1">
    <source>
        <dbReference type="ARBA" id="ARBA00007657"/>
    </source>
</evidence>
<dbReference type="InterPro" id="IPR016024">
    <property type="entry name" value="ARM-type_fold"/>
</dbReference>
<dbReference type="KEGG" id="bpg:Bathy09g02410"/>
<proteinExistence type="inferred from homology"/>
<gene>
    <name evidence="6" type="ORF">Bathy09g02410</name>
</gene>
<dbReference type="InterPro" id="IPR039852">
    <property type="entry name" value="CAND1/CAND2"/>
</dbReference>
<accession>K8F3L0</accession>
<dbReference type="STRING" id="41875.K8F3L0"/>
<dbReference type="EMBL" id="FO082270">
    <property type="protein sequence ID" value="CCO66652.1"/>
    <property type="molecule type" value="Genomic_DNA"/>
</dbReference>
<evidence type="ECO:0000256" key="3">
    <source>
        <dbReference type="ARBA" id="ARBA00022786"/>
    </source>
</evidence>
<keyword evidence="3" id="KW-0833">Ubl conjugation pathway</keyword>
<dbReference type="Gene3D" id="1.25.10.10">
    <property type="entry name" value="Leucine-rich Repeat Variant"/>
    <property type="match status" value="1"/>
</dbReference>
<name>K8F3L0_9CHLO</name>
<dbReference type="InterPro" id="IPR013932">
    <property type="entry name" value="TATA-bd_TIP120"/>
</dbReference>
<evidence type="ECO:0000313" key="6">
    <source>
        <dbReference type="EMBL" id="CCO66652.1"/>
    </source>
</evidence>
<feature type="compositionally biased region" description="Acidic residues" evidence="4">
    <location>
        <begin position="344"/>
        <end position="361"/>
    </location>
</feature>
<evidence type="ECO:0000256" key="4">
    <source>
        <dbReference type="SAM" id="MobiDB-lite"/>
    </source>
</evidence>
<dbReference type="OrthoDB" id="6260732at2759"/>
<reference evidence="6 7" key="1">
    <citation type="submission" date="2011-10" db="EMBL/GenBank/DDBJ databases">
        <authorList>
            <person name="Genoscope - CEA"/>
        </authorList>
    </citation>
    <scope>NUCLEOTIDE SEQUENCE [LARGE SCALE GENOMIC DNA]</scope>
    <source>
        <strain evidence="6 7">RCC 1105</strain>
    </source>
</reference>
<feature type="region of interest" description="Disordered" evidence="4">
    <location>
        <begin position="343"/>
        <end position="395"/>
    </location>
</feature>
<keyword evidence="7" id="KW-1185">Reference proteome</keyword>
<protein>
    <recommendedName>
        <fullName evidence="5">TATA-binding protein interacting (TIP20) domain-containing protein</fullName>
    </recommendedName>
</protein>
<dbReference type="Pfam" id="PF25782">
    <property type="entry name" value="TPR_CAND1"/>
    <property type="match status" value="1"/>
</dbReference>
<evidence type="ECO:0000259" key="5">
    <source>
        <dbReference type="Pfam" id="PF08623"/>
    </source>
</evidence>
<dbReference type="Proteomes" id="UP000198341">
    <property type="component" value="Chromosome 9"/>
</dbReference>
<feature type="domain" description="TATA-binding protein interacting (TIP20)" evidence="5">
    <location>
        <begin position="1211"/>
        <end position="1372"/>
    </location>
</feature>
<organism evidence="6 7">
    <name type="scientific">Bathycoccus prasinos</name>
    <dbReference type="NCBI Taxonomy" id="41875"/>
    <lineage>
        <taxon>Eukaryota</taxon>
        <taxon>Viridiplantae</taxon>
        <taxon>Chlorophyta</taxon>
        <taxon>Mamiellophyceae</taxon>
        <taxon>Mamiellales</taxon>
        <taxon>Bathycoccaceae</taxon>
        <taxon>Bathycoccus</taxon>
    </lineage>
</organism>
<evidence type="ECO:0000256" key="2">
    <source>
        <dbReference type="ARBA" id="ARBA00022737"/>
    </source>
</evidence>
<sequence length="1403" mass="153311">MAVSDLTQELQKDTYKPPTASDVEEKIHEVVLIALVDIFSDCRDLAIRALPTLLKKSTKEANKKTLQILCEKIAPTEKTFGPHVDKEERSRHKESASVALKTIGVEGYSKEVSKEFCGKCVPFFDRVLGDANKATVHDDATEILQILCETKAEFVEAKDVSSLIQTTISKIEDKTYGQTSRKRCAGILASLSRAANAKELADVVEKTAARCEKALAEKDVIGCELGAFTLGMIASKDGGGKRLVAESATGGGGGAKKTKKGGANGSLASKTVVPVLSKLCTTLVEKMENNEEADEAFASIAEQSLMALETICGRFGEVTSKSAKEKQLEEILQMAVKLLTYDPNYDDDEEEEDDVPADEMETCQIRTPDHTMKDADDECEDDNDDDDDDAYDEDYYSDEIEDDDSWKVRRASARVVGVILCSASEGILQRHHEVVFKKFFKRMKSDREDAVKLECFDALTAAFAAFPKTCESGLTRALVEKARDLAIVRAQQECALEKAKKTSQSAIAAATKRKIASLKLLGKIGRANRRLAFVEASEISRSRLADAIAGAAVTTFTDSGASSEKDSSANLRLEAVAFASEVLRVPTADELDSTNGDALASAARIAFAKKDIDRLTEAVFSCANDPYYKLAAEGLRASACIVRRARPNTNDAVQDKESCSVLASGSLERAISRLSQQDEDQEVKDASVTLLGDVLTHLGDTLKPAQQKQALDLLLERMQAESTKLVATRNAAKVARHSPAQVNLSGVAGDVIREFASFLRKNDRHLREASINGARALVERSDEKTLKDADCVSFVEDAVTELGGFVENDAHLAAMCVNAFAAICERCAKLKNSAKKASESEPLANALKFVSSSLIQRQALLTLERYFEAAVVARKETFEVIYNELSSISTVSPNDMETDDQAMVRMQQQDIASVRLEMKNRAACIASATLAAGDKIIKSTIATLIEEISDKDGKRQVISLWTLGEIGKRTKLDDSNGIDNTLWKKLEEDNTDEVKTAAAFALGSCAVGNKDAFLPKILETIKTTKKGVQEILKHGALRALREVIIGADGSSEDGVLAGESSKMEYMMSPRKKRVKREDDDVLFKSTQQAWAVVLAKARDEDLKDDAVKADVAEVLGRFVARNHSLVKEIEEALNSIVKGAKTPENATKAALLVDAVRFALVSLPKAEHFKCSLESFVGLVKDADHNCRRAALQLLSVIGRRNSSQNEDLSPLLAKVLPDVLSQLQVNDALIKEIDYGPFKQNFDYGLELRTAAYDFIDVLLTRPKSSLGFAIPEDDIESMVDTIVIGLKDPERSIRMAVHATFEKLCRDSVPNGAENVVKNADKVCELLLETMWTTANEKAVQHEKDQVDELVKSALKVVKAMESIPDVESYSKIVETKKEIVDDAPLAKLWTGMYDSPPHEI</sequence>
<dbReference type="InterPro" id="IPR011989">
    <property type="entry name" value="ARM-like"/>
</dbReference>
<keyword evidence="2" id="KW-0677">Repeat</keyword>
<comment type="similarity">
    <text evidence="1">Belongs to the CAND family.</text>
</comment>
<dbReference type="PANTHER" id="PTHR12696">
    <property type="entry name" value="TIP120"/>
    <property type="match status" value="1"/>
</dbReference>
<dbReference type="SUPFAM" id="SSF48371">
    <property type="entry name" value="ARM repeat"/>
    <property type="match status" value="2"/>
</dbReference>
<feature type="compositionally biased region" description="Acidic residues" evidence="4">
    <location>
        <begin position="375"/>
        <end position="395"/>
    </location>
</feature>
<dbReference type="GeneID" id="19013748"/>